<evidence type="ECO:0000313" key="1">
    <source>
        <dbReference type="EMBL" id="AFR42825.1"/>
    </source>
</evidence>
<accession>J7LWB5</accession>
<proteinExistence type="predicted"/>
<dbReference type="EMBL" id="CP000148">
    <property type="protein sequence ID" value="AFR42825.1"/>
    <property type="molecule type" value="Genomic_DNA"/>
</dbReference>
<evidence type="ECO:0000313" key="2">
    <source>
        <dbReference type="Proteomes" id="UP000007073"/>
    </source>
</evidence>
<gene>
    <name evidence="1" type="ordered locus">Gmet_3652</name>
</gene>
<dbReference type="Proteomes" id="UP000007073">
    <property type="component" value="Chromosome"/>
</dbReference>
<reference evidence="1 2" key="1">
    <citation type="submission" date="2005-10" db="EMBL/GenBank/DDBJ databases">
        <title>Complete sequence of Geobacter metallireducens GS-15.</title>
        <authorList>
            <consortium name="US DOE Joint Genome Institute"/>
            <person name="Copeland A."/>
            <person name="Lucas S."/>
            <person name="Lapidus A."/>
            <person name="Barry K."/>
            <person name="Detter J.C."/>
            <person name="Glavina T."/>
            <person name="Hammon N."/>
            <person name="Israni S."/>
            <person name="Pitluck S."/>
            <person name="Di Bartolo G."/>
            <person name="Chain P."/>
            <person name="Schmutz J."/>
            <person name="Larimer F."/>
            <person name="Land M."/>
            <person name="Kyrpides N."/>
            <person name="Ivanova N."/>
            <person name="Richardson P."/>
        </authorList>
    </citation>
    <scope>NUCLEOTIDE SEQUENCE [LARGE SCALE GENOMIC DNA]</scope>
    <source>
        <strain evidence="2">ATCC 53774 / DSM 7210 / GS-15</strain>
    </source>
</reference>
<name>J7LWB5_GEOMG</name>
<keyword evidence="2" id="KW-1185">Reference proteome</keyword>
<dbReference type="AlphaFoldDB" id="J7LWB5"/>
<dbReference type="RefSeq" id="WP_004512045.1">
    <property type="nucleotide sequence ID" value="NC_007517.1"/>
</dbReference>
<dbReference type="HOGENOM" id="CLU_2934937_0_0_7"/>
<organism evidence="1 2">
    <name type="scientific">Geobacter metallireducens (strain ATCC 53774 / DSM 7210 / GS-15)</name>
    <dbReference type="NCBI Taxonomy" id="269799"/>
    <lineage>
        <taxon>Bacteria</taxon>
        <taxon>Pseudomonadati</taxon>
        <taxon>Thermodesulfobacteriota</taxon>
        <taxon>Desulfuromonadia</taxon>
        <taxon>Geobacterales</taxon>
        <taxon>Geobacteraceae</taxon>
        <taxon>Geobacter</taxon>
    </lineage>
</organism>
<sequence length="60" mass="6713">MKYEEVGCYLEINLATGTIERVALEPEVMREHLGRPGACIGEACEGFCQHSLQTCLRIEN</sequence>
<protein>
    <submittedName>
        <fullName evidence="1">Ferredoxin, putative</fullName>
    </submittedName>
</protein>
<dbReference type="STRING" id="269799.Gmet_3652"/>
<dbReference type="KEGG" id="gme:Gmet_3652"/>
<reference evidence="1 2" key="2">
    <citation type="journal article" date="2009" name="BMC Microbiol.">
        <title>The genome sequence of Geobacter metallireducens: features of metabolism, physiology and regulation common and dissimilar to Geobacter sulfurreducens.</title>
        <authorList>
            <person name="Aklujkar M."/>
            <person name="Krushkal J."/>
            <person name="DiBartolo G."/>
            <person name="Lapidus A."/>
            <person name="Land M.L."/>
            <person name="Lovley D.R."/>
        </authorList>
    </citation>
    <scope>NUCLEOTIDE SEQUENCE [LARGE SCALE GENOMIC DNA]</scope>
    <source>
        <strain evidence="2">ATCC 53774 / DSM 7210 / GS-15</strain>
    </source>
</reference>